<dbReference type="Pfam" id="PF05193">
    <property type="entry name" value="Peptidase_M16_C"/>
    <property type="match status" value="1"/>
</dbReference>
<dbReference type="SUPFAM" id="SSF63411">
    <property type="entry name" value="LuxS/MPP-like metallohydrolase"/>
    <property type="match status" value="2"/>
</dbReference>
<keyword evidence="2" id="KW-0645">Protease</keyword>
<evidence type="ECO:0000256" key="2">
    <source>
        <dbReference type="ARBA" id="ARBA00022670"/>
    </source>
</evidence>
<proteinExistence type="inferred from homology"/>
<dbReference type="PANTHER" id="PTHR43690:SF17">
    <property type="entry name" value="PROTEIN YHJJ"/>
    <property type="match status" value="1"/>
</dbReference>
<dbReference type="Gene3D" id="3.30.830.10">
    <property type="entry name" value="Metalloenzyme, LuxS/M16 peptidase-like"/>
    <property type="match status" value="2"/>
</dbReference>
<dbReference type="InterPro" id="IPR011765">
    <property type="entry name" value="Pept_M16_N"/>
</dbReference>
<keyword evidence="3" id="KW-0378">Hydrolase</keyword>
<dbReference type="PANTHER" id="PTHR43690">
    <property type="entry name" value="NARDILYSIN"/>
    <property type="match status" value="1"/>
</dbReference>
<reference evidence="8" key="1">
    <citation type="submission" date="2022-10" db="EMBL/GenBank/DDBJ databases">
        <title>Rhodococcus sp.75.</title>
        <authorList>
            <person name="Sun M."/>
        </authorList>
    </citation>
    <scope>NUCLEOTIDE SEQUENCE</scope>
    <source>
        <strain evidence="8">75</strain>
    </source>
</reference>
<keyword evidence="5" id="KW-0482">Metalloprotease</keyword>
<evidence type="ECO:0000256" key="4">
    <source>
        <dbReference type="ARBA" id="ARBA00022833"/>
    </source>
</evidence>
<feature type="domain" description="Peptidase M16 C-terminal" evidence="7">
    <location>
        <begin position="177"/>
        <end position="358"/>
    </location>
</feature>
<comment type="similarity">
    <text evidence="1">Belongs to the peptidase M16 family.</text>
</comment>
<keyword evidence="9" id="KW-1185">Reference proteome</keyword>
<evidence type="ECO:0000259" key="6">
    <source>
        <dbReference type="Pfam" id="PF00675"/>
    </source>
</evidence>
<accession>A0ABY6NX05</accession>
<evidence type="ECO:0000256" key="1">
    <source>
        <dbReference type="ARBA" id="ARBA00007261"/>
    </source>
</evidence>
<dbReference type="InterPro" id="IPR011249">
    <property type="entry name" value="Metalloenz_LuxS/M16"/>
</dbReference>
<dbReference type="InterPro" id="IPR007863">
    <property type="entry name" value="Peptidase_M16_C"/>
</dbReference>
<evidence type="ECO:0000313" key="8">
    <source>
        <dbReference type="EMBL" id="UZJ23924.1"/>
    </source>
</evidence>
<dbReference type="Pfam" id="PF00675">
    <property type="entry name" value="Peptidase_M16"/>
    <property type="match status" value="1"/>
</dbReference>
<evidence type="ECO:0000256" key="5">
    <source>
        <dbReference type="ARBA" id="ARBA00023049"/>
    </source>
</evidence>
<feature type="domain" description="Peptidase M16 N-terminal" evidence="6">
    <location>
        <begin position="20"/>
        <end position="136"/>
    </location>
</feature>
<organism evidence="8 9">
    <name type="scientific">Rhodococcus antarcticus</name>
    <dbReference type="NCBI Taxonomy" id="2987751"/>
    <lineage>
        <taxon>Bacteria</taxon>
        <taxon>Bacillati</taxon>
        <taxon>Actinomycetota</taxon>
        <taxon>Actinomycetes</taxon>
        <taxon>Mycobacteriales</taxon>
        <taxon>Nocardiaceae</taxon>
        <taxon>Rhodococcus</taxon>
    </lineage>
</organism>
<evidence type="ECO:0000259" key="7">
    <source>
        <dbReference type="Pfam" id="PF05193"/>
    </source>
</evidence>
<name>A0ABY6NX05_9NOCA</name>
<evidence type="ECO:0000256" key="3">
    <source>
        <dbReference type="ARBA" id="ARBA00022801"/>
    </source>
</evidence>
<dbReference type="RefSeq" id="WP_265382032.1">
    <property type="nucleotide sequence ID" value="NZ_CP110615.1"/>
</dbReference>
<evidence type="ECO:0000313" key="9">
    <source>
        <dbReference type="Proteomes" id="UP001164965"/>
    </source>
</evidence>
<gene>
    <name evidence="8" type="ORF">RHODO2019_12085</name>
</gene>
<protein>
    <submittedName>
        <fullName evidence="8">Insulinase family protein</fullName>
    </submittedName>
</protein>
<dbReference type="Proteomes" id="UP001164965">
    <property type="component" value="Chromosome"/>
</dbReference>
<dbReference type="InterPro" id="IPR050626">
    <property type="entry name" value="Peptidase_M16"/>
</dbReference>
<sequence length="431" mass="46058">MVHAAPPPALRSLVLDNGLRVLIAPDPSAPVIAVSVHYDVGFRSEPEGRTGFAHLFEHLMFQGSESLAKLEHFRVVQSSGGVFNGSTHPDYTDYFQVLPSAALERAIFLEADRMRAPKITAENLANQVEVVKEEIRLNVHNRPYGGLPWILLPPVLFDTFPNAHNGYGDFSHLEQASVDDCADFFDTWYAPANAVLTVAGDLDPDVAEALVRKHFGDVPVRPEPVRASFAEPQLSSERWEVHVDAHAPLPAVAVGYRLPDPAADLPGYLAAVVLGAVLTDSDSSRLQRTLVQRDGLVTDISAGCGLFGEPLDARDPDPFVVTAIHSPEASARQVLDAVDAEIATLAADGPSAVELAGVVARWRAGTHRSRDRLVSRTLEAGASELLFGNPHLSAELPDLVAAVTPEQVAAAAAALRPDARAVLEVQPGGAA</sequence>
<dbReference type="EMBL" id="CP110615">
    <property type="protein sequence ID" value="UZJ23924.1"/>
    <property type="molecule type" value="Genomic_DNA"/>
</dbReference>
<keyword evidence="4" id="KW-0862">Zinc</keyword>